<comment type="caution">
    <text evidence="1">The sequence shown here is derived from an EMBL/GenBank/DDBJ whole genome shotgun (WGS) entry which is preliminary data.</text>
</comment>
<protein>
    <recommendedName>
        <fullName evidence="3">Glycosyltransferase RgtA/B/C/D-like domain-containing protein</fullName>
    </recommendedName>
</protein>
<gene>
    <name evidence="1" type="ORF">DXH47_05390</name>
</gene>
<organism evidence="1 2">
    <name type="scientific">Levilactobacillus suantsaii</name>
    <dbReference type="NCBI Taxonomy" id="2292255"/>
    <lineage>
        <taxon>Bacteria</taxon>
        <taxon>Bacillati</taxon>
        <taxon>Bacillota</taxon>
        <taxon>Bacilli</taxon>
        <taxon>Lactobacillales</taxon>
        <taxon>Lactobacillaceae</taxon>
        <taxon>Levilactobacillus</taxon>
    </lineage>
</organism>
<evidence type="ECO:0000313" key="1">
    <source>
        <dbReference type="EMBL" id="RXI78945.1"/>
    </source>
</evidence>
<dbReference type="OrthoDB" id="5695313at2"/>
<name>A0A4Q0VKK5_9LACO</name>
<dbReference type="RefSeq" id="WP_129032289.1">
    <property type="nucleotide sequence ID" value="NZ_CP059603.1"/>
</dbReference>
<proteinExistence type="predicted"/>
<dbReference type="AlphaFoldDB" id="A0A4Q0VKK5"/>
<accession>A0A4Q0VKK5</accession>
<dbReference type="Proteomes" id="UP000290602">
    <property type="component" value="Unassembled WGS sequence"/>
</dbReference>
<keyword evidence="2" id="KW-1185">Reference proteome</keyword>
<evidence type="ECO:0008006" key="3">
    <source>
        <dbReference type="Google" id="ProtNLM"/>
    </source>
</evidence>
<dbReference type="EMBL" id="QXIL01000007">
    <property type="protein sequence ID" value="RXI78945.1"/>
    <property type="molecule type" value="Genomic_DNA"/>
</dbReference>
<dbReference type="InterPro" id="IPR021200">
    <property type="entry name" value="CHIM_prot"/>
</dbReference>
<sequence length="517" mass="57846">MRQQFYHFNTRALKLIFYGFFILTFGFALTSPNLILGDNAVTKVGTTGVTTGVLLLALAIALTLYVSPHARRLGYKVFVTNRWVTASGCLGLVVLGQIGLVWALHFPSGADVDAIHQALLTPNAPNTVGYFSVNPNNLPLLLIQHWLASQFHTTSWLFFDSWTLLFVDVSATLNLLSLAVIDRTNVPWGLYLHALWLAFFPAITIPYTDTWVLPAVSFYILCYCVLAYSNAPKLLKALAALGFGMGVSAAFFIKPSAIVPAIAIVLIEGLTLLKPQPHHWLWLGLLALLLTGSTAGSYIVGHHVVQTQTYIRVNQARAKPLVHFINMGLSGQGGYNAKDSYKMVTTLNKQARINYSVTTIKRRLRRLGLTGYVAFLWQKQQHNTSDGSFGWAQDPLLAQRRHFPTSPSWSGHLENFLFLYGRNLGDLRFLTQIWWCLWLGLIFFAWHDDRKIIQALRLAFVGGCLFLLIFEGGRSRYLIQFLPVLLLLATLNSPATHQLLHRHLAWLHAPTVNHSVT</sequence>
<dbReference type="NCBIfam" id="TIGR03766">
    <property type="entry name" value="TIGR03766 family XrtG-associated glycosyltransferase"/>
    <property type="match status" value="1"/>
</dbReference>
<evidence type="ECO:0000313" key="2">
    <source>
        <dbReference type="Proteomes" id="UP000290602"/>
    </source>
</evidence>
<reference evidence="1 2" key="1">
    <citation type="submission" date="2018-08" db="EMBL/GenBank/DDBJ databases">
        <title>Lactobacillus suantsai sp. nov., isolated from traditional fermented suan-tsai in Taiwan.</title>
        <authorList>
            <person name="Huang C.-H."/>
        </authorList>
    </citation>
    <scope>NUCLEOTIDE SEQUENCE [LARGE SCALE GENOMIC DNA]</scope>
    <source>
        <strain evidence="1 2">BCRC 12945</strain>
    </source>
</reference>